<reference evidence="1 2" key="1">
    <citation type="submission" date="2020-01" db="EMBL/GenBank/DDBJ databases">
        <title>Natronorubrum sp. JWXQ-INN 674 isolated from Inner Mongolia Autonomous Region of China.</title>
        <authorList>
            <person name="Xue Q."/>
        </authorList>
    </citation>
    <scope>NUCLEOTIDE SEQUENCE [LARGE SCALE GENOMIC DNA]</scope>
    <source>
        <strain evidence="1 2">JWXQ-INN-674</strain>
    </source>
</reference>
<evidence type="ECO:0000313" key="1">
    <source>
        <dbReference type="EMBL" id="MXV62235.1"/>
    </source>
</evidence>
<evidence type="ECO:0000313" key="2">
    <source>
        <dbReference type="Proteomes" id="UP000434101"/>
    </source>
</evidence>
<proteinExistence type="predicted"/>
<dbReference type="AlphaFoldDB" id="A0A6B0VM56"/>
<comment type="caution">
    <text evidence="1">The sequence shown here is derived from an EMBL/GenBank/DDBJ whole genome shotgun (WGS) entry which is preliminary data.</text>
</comment>
<dbReference type="EMBL" id="WUYX01000028">
    <property type="protein sequence ID" value="MXV62235.1"/>
    <property type="molecule type" value="Genomic_DNA"/>
</dbReference>
<dbReference type="RefSeq" id="WP_160064831.1">
    <property type="nucleotide sequence ID" value="NZ_WUYX01000028.1"/>
</dbReference>
<keyword evidence="2" id="KW-1185">Reference proteome</keyword>
<dbReference type="Proteomes" id="UP000434101">
    <property type="component" value="Unassembled WGS sequence"/>
</dbReference>
<protein>
    <submittedName>
        <fullName evidence="1">Uncharacterized protein</fullName>
    </submittedName>
</protein>
<gene>
    <name evidence="1" type="ORF">GS429_09205</name>
</gene>
<organism evidence="1 2">
    <name type="scientific">Natronorubrum halalkaliphilum</name>
    <dbReference type="NCBI Taxonomy" id="2691917"/>
    <lineage>
        <taxon>Archaea</taxon>
        <taxon>Methanobacteriati</taxon>
        <taxon>Methanobacteriota</taxon>
        <taxon>Stenosarchaea group</taxon>
        <taxon>Halobacteria</taxon>
        <taxon>Halobacteriales</taxon>
        <taxon>Natrialbaceae</taxon>
        <taxon>Natronorubrum</taxon>
    </lineage>
</organism>
<accession>A0A6B0VM56</accession>
<name>A0A6B0VM56_9EURY</name>
<sequence length="56" mass="6457">MSLSADGIECGFVRRWFSPEHERKAKEVSPVVSEEATETDIAHLEDRWCLPRRLVS</sequence>